<dbReference type="InterPro" id="IPR011701">
    <property type="entry name" value="MFS"/>
</dbReference>
<proteinExistence type="predicted"/>
<feature type="transmembrane region" description="Helical" evidence="5">
    <location>
        <begin position="211"/>
        <end position="232"/>
    </location>
</feature>
<dbReference type="EMBL" id="KQ947443">
    <property type="protein sequence ID" value="KUJ06829.1"/>
    <property type="molecule type" value="Genomic_DNA"/>
</dbReference>
<feature type="transmembrane region" description="Helical" evidence="5">
    <location>
        <begin position="323"/>
        <end position="348"/>
    </location>
</feature>
<dbReference type="GO" id="GO:0022857">
    <property type="term" value="F:transmembrane transporter activity"/>
    <property type="evidence" value="ECO:0007669"/>
    <property type="project" value="InterPro"/>
</dbReference>
<keyword evidence="4 5" id="KW-0472">Membrane</keyword>
<dbReference type="SUPFAM" id="SSF103473">
    <property type="entry name" value="MFS general substrate transporter"/>
    <property type="match status" value="1"/>
</dbReference>
<feature type="transmembrane region" description="Helical" evidence="5">
    <location>
        <begin position="290"/>
        <end position="311"/>
    </location>
</feature>
<dbReference type="InParanoid" id="A0A132B487"/>
<evidence type="ECO:0000256" key="3">
    <source>
        <dbReference type="ARBA" id="ARBA00022989"/>
    </source>
</evidence>
<dbReference type="Proteomes" id="UP000070700">
    <property type="component" value="Unassembled WGS sequence"/>
</dbReference>
<dbReference type="FunCoup" id="A0A132B487">
    <property type="interactions" value="43"/>
</dbReference>
<feature type="transmembrane region" description="Helical" evidence="5">
    <location>
        <begin position="491"/>
        <end position="510"/>
    </location>
</feature>
<evidence type="ECO:0000256" key="4">
    <source>
        <dbReference type="ARBA" id="ARBA00023136"/>
    </source>
</evidence>
<dbReference type="PANTHER" id="PTHR23501">
    <property type="entry name" value="MAJOR FACILITATOR SUPERFAMILY"/>
    <property type="match status" value="1"/>
</dbReference>
<feature type="transmembrane region" description="Helical" evidence="5">
    <location>
        <begin position="145"/>
        <end position="169"/>
    </location>
</feature>
<evidence type="ECO:0000313" key="7">
    <source>
        <dbReference type="EMBL" id="KUJ06829.1"/>
    </source>
</evidence>
<evidence type="ECO:0000313" key="8">
    <source>
        <dbReference type="Proteomes" id="UP000070700"/>
    </source>
</evidence>
<evidence type="ECO:0000256" key="2">
    <source>
        <dbReference type="ARBA" id="ARBA00022692"/>
    </source>
</evidence>
<feature type="transmembrane region" description="Helical" evidence="5">
    <location>
        <begin position="380"/>
        <end position="398"/>
    </location>
</feature>
<dbReference type="RefSeq" id="XP_018061184.1">
    <property type="nucleotide sequence ID" value="XM_018212604.1"/>
</dbReference>
<reference evidence="7 8" key="1">
    <citation type="submission" date="2015-10" db="EMBL/GenBank/DDBJ databases">
        <title>Full genome of DAOMC 229536 Phialocephala scopiformis, a fungal endophyte of spruce producing the potent anti-insectan compound rugulosin.</title>
        <authorList>
            <consortium name="DOE Joint Genome Institute"/>
            <person name="Walker A.K."/>
            <person name="Frasz S.L."/>
            <person name="Seifert K.A."/>
            <person name="Miller J.D."/>
            <person name="Mondo S.J."/>
            <person name="Labutti K."/>
            <person name="Lipzen A."/>
            <person name="Dockter R."/>
            <person name="Kennedy M."/>
            <person name="Grigoriev I.V."/>
            <person name="Spatafora J.W."/>
        </authorList>
    </citation>
    <scope>NUCLEOTIDE SEQUENCE [LARGE SCALE GENOMIC DNA]</scope>
    <source>
        <strain evidence="7 8">CBS 120377</strain>
    </source>
</reference>
<dbReference type="GeneID" id="28822330"/>
<name>A0A132B487_MOLSC</name>
<evidence type="ECO:0000256" key="5">
    <source>
        <dbReference type="SAM" id="Phobius"/>
    </source>
</evidence>
<feature type="transmembrane region" description="Helical" evidence="5">
    <location>
        <begin position="57"/>
        <end position="75"/>
    </location>
</feature>
<comment type="subcellular location">
    <subcellularLocation>
        <location evidence="1">Membrane</location>
        <topology evidence="1">Multi-pass membrane protein</topology>
    </subcellularLocation>
</comment>
<gene>
    <name evidence="7" type="ORF">LY89DRAFT_661417</name>
</gene>
<dbReference type="AlphaFoldDB" id="A0A132B487"/>
<accession>A0A132B487</accession>
<dbReference type="InterPro" id="IPR020846">
    <property type="entry name" value="MFS_dom"/>
</dbReference>
<keyword evidence="3 5" id="KW-1133">Transmembrane helix</keyword>
<dbReference type="PANTHER" id="PTHR23501:SF59">
    <property type="entry name" value="MAJOR FACILITATOR SUPERFAMILY (MFS) PROFILE DOMAIN-CONTAINING PROTEIN-RELATED"/>
    <property type="match status" value="1"/>
</dbReference>
<feature type="transmembrane region" description="Helical" evidence="5">
    <location>
        <begin position="87"/>
        <end position="105"/>
    </location>
</feature>
<protein>
    <submittedName>
        <fullName evidence="7">MFS general substrate transporter</fullName>
    </submittedName>
</protein>
<dbReference type="OrthoDB" id="4139357at2759"/>
<keyword evidence="2 5" id="KW-0812">Transmembrane</keyword>
<evidence type="ECO:0000256" key="1">
    <source>
        <dbReference type="ARBA" id="ARBA00004141"/>
    </source>
</evidence>
<dbReference type="PRINTS" id="PR01036">
    <property type="entry name" value="TCRTETB"/>
</dbReference>
<feature type="transmembrane region" description="Helical" evidence="5">
    <location>
        <begin position="20"/>
        <end position="45"/>
    </location>
</feature>
<dbReference type="CDD" id="cd17502">
    <property type="entry name" value="MFS_Azr1_MDR_like"/>
    <property type="match status" value="1"/>
</dbReference>
<sequence length="560" mass="60174">MSSSSESPLEKFKPGWRLSAAFTSIAIVNLTCALDATTIAVALPAISKSLHGTAIQALWTGTSFLLASTVWQPNFVAFSDVFGRRPVLLFALTLFTIGAIMCGVSKNFTVMLAGRVVQGSGVGGIMTLTEAIITDLVPLRERGNYFALISIVWAIGTVAGPLVGGVLAQHGAWRWIFYLNLPIVAIGFLGVILFLRLSLKERSLTQKLLEIDYIGSFIFVSSATSFLIPLSWDGVMYPWSSWHTLTPLLLGLSGLILFISHQIYLSSPSRPSGPRNTLLPMQMFMNRSTALTYLITFLHGTILWSIVYYMPLYFEAAKSYTPIQAGIAALPQTLTVVPCAAIVGLIASKTGRYRWSLYTGFVLTTLGCRLLYLLDVKTSIVEWVFLLLISGVGIGLLFPGMNLSIQASVPPKDIAIAAGLFTFFRAAGQSVGVAIGGTIFQNRISSILAPYPSLSTTSLDALTLISTIRSLPSDAPETLVLKHAFADAIKTIWAVMCGIAGLALIASLGVRGYELDQALSGEQGFVDGVRSDEIVEAGRVEDAEWVVPEGLVGTDEKAGI</sequence>
<organism evidence="7 8">
    <name type="scientific">Mollisia scopiformis</name>
    <name type="common">Conifer needle endophyte fungus</name>
    <name type="synonym">Phialocephala scopiformis</name>
    <dbReference type="NCBI Taxonomy" id="149040"/>
    <lineage>
        <taxon>Eukaryota</taxon>
        <taxon>Fungi</taxon>
        <taxon>Dikarya</taxon>
        <taxon>Ascomycota</taxon>
        <taxon>Pezizomycotina</taxon>
        <taxon>Leotiomycetes</taxon>
        <taxon>Helotiales</taxon>
        <taxon>Mollisiaceae</taxon>
        <taxon>Mollisia</taxon>
    </lineage>
</organism>
<keyword evidence="8" id="KW-1185">Reference proteome</keyword>
<dbReference type="Pfam" id="PF07690">
    <property type="entry name" value="MFS_1"/>
    <property type="match status" value="1"/>
</dbReference>
<dbReference type="GO" id="GO:0005886">
    <property type="term" value="C:plasma membrane"/>
    <property type="evidence" value="ECO:0007669"/>
    <property type="project" value="TreeGrafter"/>
</dbReference>
<feature type="domain" description="Major facilitator superfamily (MFS) profile" evidence="6">
    <location>
        <begin position="21"/>
        <end position="475"/>
    </location>
</feature>
<dbReference type="KEGG" id="psco:LY89DRAFT_661417"/>
<feature type="transmembrane region" description="Helical" evidence="5">
    <location>
        <begin position="175"/>
        <end position="199"/>
    </location>
</feature>
<dbReference type="InterPro" id="IPR036259">
    <property type="entry name" value="MFS_trans_sf"/>
</dbReference>
<feature type="transmembrane region" description="Helical" evidence="5">
    <location>
        <begin position="244"/>
        <end position="265"/>
    </location>
</feature>
<feature type="transmembrane region" description="Helical" evidence="5">
    <location>
        <begin position="355"/>
        <end position="374"/>
    </location>
</feature>
<dbReference type="Gene3D" id="1.20.1720.10">
    <property type="entry name" value="Multidrug resistance protein D"/>
    <property type="match status" value="1"/>
</dbReference>
<dbReference type="Gene3D" id="1.20.1250.20">
    <property type="entry name" value="MFS general substrate transporter like domains"/>
    <property type="match status" value="1"/>
</dbReference>
<dbReference type="PROSITE" id="PS50850">
    <property type="entry name" value="MFS"/>
    <property type="match status" value="1"/>
</dbReference>
<evidence type="ECO:0000259" key="6">
    <source>
        <dbReference type="PROSITE" id="PS50850"/>
    </source>
</evidence>